<proteinExistence type="inferred from homology"/>
<evidence type="ECO:0000256" key="2">
    <source>
        <dbReference type="SAM" id="SignalP"/>
    </source>
</evidence>
<dbReference type="Pfam" id="PF02321">
    <property type="entry name" value="OEP"/>
    <property type="match status" value="1"/>
</dbReference>
<evidence type="ECO:0000313" key="3">
    <source>
        <dbReference type="EMBL" id="WNG49400.1"/>
    </source>
</evidence>
<comment type="similarity">
    <text evidence="1">Belongs to the outer membrane factor (OMF) (TC 1.B.17) family.</text>
</comment>
<dbReference type="Gene3D" id="1.20.1600.10">
    <property type="entry name" value="Outer membrane efflux proteins (OEP)"/>
    <property type="match status" value="1"/>
</dbReference>
<dbReference type="InterPro" id="IPR010131">
    <property type="entry name" value="MdtP/NodT-like"/>
</dbReference>
<sequence>MFPRLATAALGLVVVLLLPRSSAAQSSELTLEEALALARQRAPSLLEAAGRVAEAQGPVAGASPLLHGNPTLEVEAGPRTLATGERMPNVAVGLTQPFELGGKRGGRLELARAGLARESAHQRETERQVLAEVADTFLRALHARERLRLTRAAEEAARDVAQTTQRRFEAGDVPVVDVNVARVALVRARADVLGAEGEAAALLGTLFELLGLPADADLGLRGDLRDLASQPVETLSPAPERSDITALVAELEEARVEQRMGERAAWPDVSVGVRYEREGDERALLGALGISLPVFARGQSARVTGEARVRRLQVALEAARRAQSVQGRAATTQYLKEREAVELLEREALPLLADNEQLARKSYEAGEMGLAEFLLVRRDVLEARVDHLERLLRAALSRVHLAVQTGALR</sequence>
<evidence type="ECO:0000313" key="4">
    <source>
        <dbReference type="Proteomes" id="UP001611383"/>
    </source>
</evidence>
<organism evidence="3 4">
    <name type="scientific">Archangium minus</name>
    <dbReference type="NCBI Taxonomy" id="83450"/>
    <lineage>
        <taxon>Bacteria</taxon>
        <taxon>Pseudomonadati</taxon>
        <taxon>Myxococcota</taxon>
        <taxon>Myxococcia</taxon>
        <taxon>Myxococcales</taxon>
        <taxon>Cystobacterineae</taxon>
        <taxon>Archangiaceae</taxon>
        <taxon>Archangium</taxon>
    </lineage>
</organism>
<accession>A0ABY9X1X7</accession>
<evidence type="ECO:0000256" key="1">
    <source>
        <dbReference type="ARBA" id="ARBA00007613"/>
    </source>
</evidence>
<name>A0ABY9X1X7_9BACT</name>
<dbReference type="PANTHER" id="PTHR30203">
    <property type="entry name" value="OUTER MEMBRANE CATION EFFLUX PROTEIN"/>
    <property type="match status" value="1"/>
</dbReference>
<gene>
    <name evidence="3" type="ORF">F0U60_38735</name>
</gene>
<feature type="chain" id="PRO_5046762974" evidence="2">
    <location>
        <begin position="25"/>
        <end position="409"/>
    </location>
</feature>
<feature type="signal peptide" evidence="2">
    <location>
        <begin position="1"/>
        <end position="24"/>
    </location>
</feature>
<dbReference type="SUPFAM" id="SSF56954">
    <property type="entry name" value="Outer membrane efflux proteins (OEP)"/>
    <property type="match status" value="1"/>
</dbReference>
<dbReference type="RefSeq" id="WP_395807253.1">
    <property type="nucleotide sequence ID" value="NZ_CP043494.1"/>
</dbReference>
<dbReference type="PANTHER" id="PTHR30203:SF24">
    <property type="entry name" value="BLR4935 PROTEIN"/>
    <property type="match status" value="1"/>
</dbReference>
<dbReference type="Proteomes" id="UP001611383">
    <property type="component" value="Chromosome"/>
</dbReference>
<reference evidence="3 4" key="1">
    <citation type="submission" date="2019-08" db="EMBL/GenBank/DDBJ databases">
        <title>Archangium and Cystobacter genomes.</title>
        <authorList>
            <person name="Chen I.-C.K."/>
            <person name="Wielgoss S."/>
        </authorList>
    </citation>
    <scope>NUCLEOTIDE SEQUENCE [LARGE SCALE GENOMIC DNA]</scope>
    <source>
        <strain evidence="3 4">Cbm 6</strain>
    </source>
</reference>
<dbReference type="InterPro" id="IPR003423">
    <property type="entry name" value="OMP_efflux"/>
</dbReference>
<dbReference type="EMBL" id="CP043494">
    <property type="protein sequence ID" value="WNG49400.1"/>
    <property type="molecule type" value="Genomic_DNA"/>
</dbReference>
<keyword evidence="2" id="KW-0732">Signal</keyword>
<protein>
    <submittedName>
        <fullName evidence="3">TolC family protein</fullName>
    </submittedName>
</protein>
<keyword evidence="4" id="KW-1185">Reference proteome</keyword>